<evidence type="ECO:0000256" key="12">
    <source>
        <dbReference type="PIRNR" id="PIRNR015601"/>
    </source>
</evidence>
<dbReference type="Pfam" id="PF04452">
    <property type="entry name" value="Methyltrans_RNA"/>
    <property type="match status" value="1"/>
</dbReference>
<evidence type="ECO:0000313" key="15">
    <source>
        <dbReference type="EMBL" id="WBL34944.1"/>
    </source>
</evidence>
<dbReference type="RefSeq" id="WP_270055472.1">
    <property type="nucleotide sequence ID" value="NZ_CP115149.1"/>
</dbReference>
<dbReference type="SUPFAM" id="SSF88697">
    <property type="entry name" value="PUA domain-like"/>
    <property type="match status" value="1"/>
</dbReference>
<evidence type="ECO:0000256" key="3">
    <source>
        <dbReference type="ARBA" id="ARBA00012328"/>
    </source>
</evidence>
<evidence type="ECO:0000313" key="16">
    <source>
        <dbReference type="Proteomes" id="UP001212803"/>
    </source>
</evidence>
<dbReference type="EMBL" id="CP115149">
    <property type="protein sequence ID" value="WBL34944.1"/>
    <property type="molecule type" value="Genomic_DNA"/>
</dbReference>
<dbReference type="InterPro" id="IPR029026">
    <property type="entry name" value="tRNA_m1G_MTases_N"/>
</dbReference>
<keyword evidence="8 12" id="KW-0808">Transferase</keyword>
<dbReference type="PIRSF" id="PIRSF015601">
    <property type="entry name" value="MTase_slr0722"/>
    <property type="match status" value="1"/>
</dbReference>
<dbReference type="InterPro" id="IPR046887">
    <property type="entry name" value="RsmE_PUA-like"/>
</dbReference>
<dbReference type="GO" id="GO:0008168">
    <property type="term" value="F:methyltransferase activity"/>
    <property type="evidence" value="ECO:0007669"/>
    <property type="project" value="UniProtKB-KW"/>
</dbReference>
<comment type="subcellular location">
    <subcellularLocation>
        <location evidence="1 12">Cytoplasm</location>
    </subcellularLocation>
</comment>
<comment type="function">
    <text evidence="10 12">Specifically methylates the N3 position of the uracil ring of uridine 1498 (m3U1498) in 16S rRNA. Acts on the fully assembled 30S ribosomal subunit.</text>
</comment>
<dbReference type="EC" id="2.1.1.193" evidence="3 12"/>
<evidence type="ECO:0000256" key="1">
    <source>
        <dbReference type="ARBA" id="ARBA00004496"/>
    </source>
</evidence>
<dbReference type="InterPro" id="IPR046886">
    <property type="entry name" value="RsmE_MTase_dom"/>
</dbReference>
<evidence type="ECO:0000256" key="6">
    <source>
        <dbReference type="ARBA" id="ARBA00022552"/>
    </source>
</evidence>
<dbReference type="InterPro" id="IPR015947">
    <property type="entry name" value="PUA-like_sf"/>
</dbReference>
<evidence type="ECO:0000256" key="8">
    <source>
        <dbReference type="ARBA" id="ARBA00022679"/>
    </source>
</evidence>
<evidence type="ECO:0000256" key="9">
    <source>
        <dbReference type="ARBA" id="ARBA00022691"/>
    </source>
</evidence>
<comment type="catalytic activity">
    <reaction evidence="11 12">
        <text>uridine(1498) in 16S rRNA + S-adenosyl-L-methionine = N(3)-methyluridine(1498) in 16S rRNA + S-adenosyl-L-homocysteine + H(+)</text>
        <dbReference type="Rhea" id="RHEA:42920"/>
        <dbReference type="Rhea" id="RHEA-COMP:10283"/>
        <dbReference type="Rhea" id="RHEA-COMP:10284"/>
        <dbReference type="ChEBI" id="CHEBI:15378"/>
        <dbReference type="ChEBI" id="CHEBI:57856"/>
        <dbReference type="ChEBI" id="CHEBI:59789"/>
        <dbReference type="ChEBI" id="CHEBI:65315"/>
        <dbReference type="ChEBI" id="CHEBI:74502"/>
        <dbReference type="EC" id="2.1.1.193"/>
    </reaction>
</comment>
<dbReference type="Gene3D" id="3.40.1280.10">
    <property type="match status" value="1"/>
</dbReference>
<evidence type="ECO:0000256" key="5">
    <source>
        <dbReference type="ARBA" id="ARBA00022490"/>
    </source>
</evidence>
<evidence type="ECO:0000259" key="13">
    <source>
        <dbReference type="Pfam" id="PF04452"/>
    </source>
</evidence>
<dbReference type="PANTHER" id="PTHR30027:SF3">
    <property type="entry name" value="16S RRNA (URACIL(1498)-N(3))-METHYLTRANSFERASE"/>
    <property type="match status" value="1"/>
</dbReference>
<dbReference type="Proteomes" id="UP001212803">
    <property type="component" value="Chromosome"/>
</dbReference>
<keyword evidence="9 12" id="KW-0949">S-adenosyl-L-methionine</keyword>
<feature type="domain" description="Ribosomal RNA small subunit methyltransferase E methyltransferase" evidence="13">
    <location>
        <begin position="80"/>
        <end position="231"/>
    </location>
</feature>
<dbReference type="NCBIfam" id="TIGR00046">
    <property type="entry name" value="RsmE family RNA methyltransferase"/>
    <property type="match status" value="1"/>
</dbReference>
<organism evidence="15 16">
    <name type="scientific">Tepidiforma flava</name>
    <dbReference type="NCBI Taxonomy" id="3004094"/>
    <lineage>
        <taxon>Bacteria</taxon>
        <taxon>Bacillati</taxon>
        <taxon>Chloroflexota</taxon>
        <taxon>Tepidiformia</taxon>
        <taxon>Tepidiformales</taxon>
        <taxon>Tepidiformaceae</taxon>
        <taxon>Tepidiforma</taxon>
    </lineage>
</organism>
<dbReference type="CDD" id="cd18084">
    <property type="entry name" value="RsmE-like"/>
    <property type="match status" value="1"/>
</dbReference>
<dbReference type="GO" id="GO:0032259">
    <property type="term" value="P:methylation"/>
    <property type="evidence" value="ECO:0007669"/>
    <property type="project" value="UniProtKB-KW"/>
</dbReference>
<dbReference type="PANTHER" id="PTHR30027">
    <property type="entry name" value="RIBOSOMAL RNA SMALL SUBUNIT METHYLTRANSFERASE E"/>
    <property type="match status" value="1"/>
</dbReference>
<keyword evidence="7 12" id="KW-0489">Methyltransferase</keyword>
<keyword evidence="5 12" id="KW-0963">Cytoplasm</keyword>
<dbReference type="SUPFAM" id="SSF75217">
    <property type="entry name" value="alpha/beta knot"/>
    <property type="match status" value="1"/>
</dbReference>
<feature type="domain" description="Ribosomal RNA small subunit methyltransferase E PUA-like" evidence="14">
    <location>
        <begin position="21"/>
        <end position="66"/>
    </location>
</feature>
<dbReference type="InterPro" id="IPR029028">
    <property type="entry name" value="Alpha/beta_knot_MTases"/>
</dbReference>
<name>A0ABY7M2Q2_9CHLR</name>
<gene>
    <name evidence="15" type="ORF">O0235_09070</name>
</gene>
<accession>A0ABY7M2Q2</accession>
<evidence type="ECO:0000256" key="4">
    <source>
        <dbReference type="ARBA" id="ARBA00013673"/>
    </source>
</evidence>
<evidence type="ECO:0000256" key="2">
    <source>
        <dbReference type="ARBA" id="ARBA00005528"/>
    </source>
</evidence>
<keyword evidence="6 12" id="KW-0698">rRNA processing</keyword>
<evidence type="ECO:0000256" key="7">
    <source>
        <dbReference type="ARBA" id="ARBA00022603"/>
    </source>
</evidence>
<proteinExistence type="inferred from homology"/>
<evidence type="ECO:0000256" key="10">
    <source>
        <dbReference type="ARBA" id="ARBA00025699"/>
    </source>
</evidence>
<dbReference type="InterPro" id="IPR006700">
    <property type="entry name" value="RsmE"/>
</dbReference>
<keyword evidence="16" id="KW-1185">Reference proteome</keyword>
<sequence length="239" mass="25542">MGHIPRVYVAAKLGPGPVALTGETASRLATVLRARPGDELRLFGGEGHEWQAVVRAAERGRVLAEVTGMARQEPPPEPVVEAWLPIIRAQRLEWAVEKCTEAGADIIRLAAMEFGQRGAEPSEAKLERLERIAIEASEQCERLYLPVIEPGGSLERLLGGFRGAVVAMEREGMGPAELAPLLPAQGRVAVVCGPEGGFSQRELDLLRRKGALFLRAGPNILRAETAAVAGVVLVRALAG</sequence>
<reference evidence="15 16" key="1">
    <citation type="journal article" date="2023" name="ISME J.">
        <title>Thermophilic Dehalococcoidia with unusual traits shed light on an unexpected past.</title>
        <authorList>
            <person name="Palmer M."/>
            <person name="Covington J.K."/>
            <person name="Zhou E.M."/>
            <person name="Thomas S.C."/>
            <person name="Habib N."/>
            <person name="Seymour C.O."/>
            <person name="Lai D."/>
            <person name="Johnston J."/>
            <person name="Hashimi A."/>
            <person name="Jiao J.Y."/>
            <person name="Muok A.R."/>
            <person name="Liu L."/>
            <person name="Xian W.D."/>
            <person name="Zhi X.Y."/>
            <person name="Li M.M."/>
            <person name="Silva L.P."/>
            <person name="Bowen B.P."/>
            <person name="Louie K."/>
            <person name="Briegel A."/>
            <person name="Pett-Ridge J."/>
            <person name="Weber P.K."/>
            <person name="Tocheva E.I."/>
            <person name="Woyke T."/>
            <person name="Northen T.R."/>
            <person name="Mayali X."/>
            <person name="Li W.J."/>
            <person name="Hedlund B.P."/>
        </authorList>
    </citation>
    <scope>NUCLEOTIDE SEQUENCE [LARGE SCALE GENOMIC DNA]</scope>
    <source>
        <strain evidence="15 16">YIM 72310</strain>
    </source>
</reference>
<evidence type="ECO:0000256" key="11">
    <source>
        <dbReference type="ARBA" id="ARBA00047944"/>
    </source>
</evidence>
<protein>
    <recommendedName>
        <fullName evidence="4 12">Ribosomal RNA small subunit methyltransferase E</fullName>
        <ecNumber evidence="3 12">2.1.1.193</ecNumber>
    </recommendedName>
</protein>
<dbReference type="Pfam" id="PF20260">
    <property type="entry name" value="PUA_4"/>
    <property type="match status" value="1"/>
</dbReference>
<evidence type="ECO:0000259" key="14">
    <source>
        <dbReference type="Pfam" id="PF20260"/>
    </source>
</evidence>
<comment type="similarity">
    <text evidence="2 12">Belongs to the RNA methyltransferase RsmE family.</text>
</comment>